<evidence type="ECO:0000313" key="2">
    <source>
        <dbReference type="Proteomes" id="UP001281761"/>
    </source>
</evidence>
<name>A0ABQ9WWT6_9EUKA</name>
<evidence type="ECO:0000313" key="1">
    <source>
        <dbReference type="EMBL" id="KAK2943982.1"/>
    </source>
</evidence>
<organism evidence="1 2">
    <name type="scientific">Blattamonas nauphoetae</name>
    <dbReference type="NCBI Taxonomy" id="2049346"/>
    <lineage>
        <taxon>Eukaryota</taxon>
        <taxon>Metamonada</taxon>
        <taxon>Preaxostyla</taxon>
        <taxon>Oxymonadida</taxon>
        <taxon>Blattamonas</taxon>
    </lineage>
</organism>
<dbReference type="EMBL" id="JARBJD010000320">
    <property type="protein sequence ID" value="KAK2943982.1"/>
    <property type="molecule type" value="Genomic_DNA"/>
</dbReference>
<reference evidence="1 2" key="1">
    <citation type="journal article" date="2022" name="bioRxiv">
        <title>Genomics of Preaxostyla Flagellates Illuminates Evolutionary Transitions and the Path Towards Mitochondrial Loss.</title>
        <authorList>
            <person name="Novak L.V.F."/>
            <person name="Treitli S.C."/>
            <person name="Pyrih J."/>
            <person name="Halakuc P."/>
            <person name="Pipaliya S.V."/>
            <person name="Vacek V."/>
            <person name="Brzon O."/>
            <person name="Soukal P."/>
            <person name="Eme L."/>
            <person name="Dacks J.B."/>
            <person name="Karnkowska A."/>
            <person name="Elias M."/>
            <person name="Hampl V."/>
        </authorList>
    </citation>
    <scope>NUCLEOTIDE SEQUENCE [LARGE SCALE GENOMIC DNA]</scope>
    <source>
        <strain evidence="1">NAU3</strain>
        <tissue evidence="1">Gut</tissue>
    </source>
</reference>
<gene>
    <name evidence="1" type="ORF">BLNAU_21128</name>
</gene>
<accession>A0ABQ9WWT6</accession>
<proteinExistence type="predicted"/>
<keyword evidence="2" id="KW-1185">Reference proteome</keyword>
<dbReference type="Proteomes" id="UP001281761">
    <property type="component" value="Unassembled WGS sequence"/>
</dbReference>
<protein>
    <submittedName>
        <fullName evidence="1">Uncharacterized protein</fullName>
    </submittedName>
</protein>
<sequence>MFILLVEVSQQDATLLDIHNLFRLFPPPRLFDTLLASPLLSGAPNSTWATFLYLFYNFAVYTAPSVTGDVAVSLHWLTIPPHFDSPHLCHLPSLAGAQRGILQTLSSHSGIPLSSPHNLQPNWNRIRTMLSGEPSPDEGIHMASSLSSPVGRYILESIAANLPYPFPAHVSVILELFHRFVSVSDAVRMDLVRNGVLDSVVFAVSCSSFLDDYEKGVAVIGILLDTIRRDHQKRTIRNVDFSHLF</sequence>
<comment type="caution">
    <text evidence="1">The sequence shown here is derived from an EMBL/GenBank/DDBJ whole genome shotgun (WGS) entry which is preliminary data.</text>
</comment>